<sequence>MARGILPDIYPRQQKIHPQQHIHTGIPSMSISSDVQKLEPGKRVRLIEVDGSAFGAGILRFHNETIPHTEAEIIAAGGDESKLEPKSVWWQGQEYGAWPYELTGISVSSDGQSSRPSLTVANISGTIGALCRRFQGMAKAKVIIHDTFAHYLDARNFPGGNPTANPNEERKQVYYIDRKSGSDDETVEFELSSPADLRGQLIPTRQIQPMCTWCMRGWYKTGNGCTYAGQNGWFDKDGNRVDDPSQDVCSGLLSTGCKPRFGENEQLDYGGFPGASLLRG</sequence>
<dbReference type="GO" id="GO:0046718">
    <property type="term" value="P:symbiont entry into host cell"/>
    <property type="evidence" value="ECO:0007669"/>
    <property type="project" value="InterPro"/>
</dbReference>
<proteinExistence type="predicted"/>
<dbReference type="NCBIfam" id="TIGR01600">
    <property type="entry name" value="phage_tail_L"/>
    <property type="match status" value="1"/>
</dbReference>
<organism evidence="1">
    <name type="scientific">Siphoviridae sp. ct3Ka2</name>
    <dbReference type="NCBI Taxonomy" id="2826281"/>
    <lineage>
        <taxon>Viruses</taxon>
        <taxon>Duplodnaviria</taxon>
        <taxon>Heunggongvirae</taxon>
        <taxon>Uroviricota</taxon>
        <taxon>Caudoviricetes</taxon>
    </lineage>
</organism>
<dbReference type="InterPro" id="IPR006487">
    <property type="entry name" value="Phage_lambda_L"/>
</dbReference>
<dbReference type="Pfam" id="PF05100">
    <property type="entry name" value="Phage_tail_L"/>
    <property type="match status" value="1"/>
</dbReference>
<dbReference type="GO" id="GO:0051536">
    <property type="term" value="F:iron-sulfur cluster binding"/>
    <property type="evidence" value="ECO:0007669"/>
    <property type="project" value="InterPro"/>
</dbReference>
<name>A0A8S5MZY3_9CAUD</name>
<dbReference type="GO" id="GO:0030430">
    <property type="term" value="C:host cell cytoplasm"/>
    <property type="evidence" value="ECO:0007669"/>
    <property type="project" value="InterPro"/>
</dbReference>
<protein>
    <submittedName>
        <fullName evidence="1">Minor tail protein L</fullName>
    </submittedName>
</protein>
<evidence type="ECO:0000313" key="1">
    <source>
        <dbReference type="EMBL" id="DAD87910.1"/>
    </source>
</evidence>
<reference evidence="1" key="1">
    <citation type="journal article" date="2021" name="Proc. Natl. Acad. Sci. U.S.A.">
        <title>A Catalog of Tens of Thousands of Viruses from Human Metagenomes Reveals Hidden Associations with Chronic Diseases.</title>
        <authorList>
            <person name="Tisza M.J."/>
            <person name="Buck C.B."/>
        </authorList>
    </citation>
    <scope>NUCLEOTIDE SEQUENCE</scope>
    <source>
        <strain evidence="1">Ct3Ka2</strain>
    </source>
</reference>
<accession>A0A8S5MZY3</accession>
<dbReference type="EMBL" id="BK015030">
    <property type="protein sequence ID" value="DAD87910.1"/>
    <property type="molecule type" value="Genomic_DNA"/>
</dbReference>